<evidence type="ECO:0000256" key="1">
    <source>
        <dbReference type="SAM" id="MobiDB-lite"/>
    </source>
</evidence>
<evidence type="ECO:0000313" key="2">
    <source>
        <dbReference type="EMBL" id="KAJ7716054.1"/>
    </source>
</evidence>
<reference evidence="2" key="1">
    <citation type="submission" date="2023-03" db="EMBL/GenBank/DDBJ databases">
        <title>Massive genome expansion in bonnet fungi (Mycena s.s.) driven by repeated elements and novel gene families across ecological guilds.</title>
        <authorList>
            <consortium name="Lawrence Berkeley National Laboratory"/>
            <person name="Harder C.B."/>
            <person name="Miyauchi S."/>
            <person name="Viragh M."/>
            <person name="Kuo A."/>
            <person name="Thoen E."/>
            <person name="Andreopoulos B."/>
            <person name="Lu D."/>
            <person name="Skrede I."/>
            <person name="Drula E."/>
            <person name="Henrissat B."/>
            <person name="Morin E."/>
            <person name="Kohler A."/>
            <person name="Barry K."/>
            <person name="LaButti K."/>
            <person name="Morin E."/>
            <person name="Salamov A."/>
            <person name="Lipzen A."/>
            <person name="Mereny Z."/>
            <person name="Hegedus B."/>
            <person name="Baldrian P."/>
            <person name="Stursova M."/>
            <person name="Weitz H."/>
            <person name="Taylor A."/>
            <person name="Grigoriev I.V."/>
            <person name="Nagy L.G."/>
            <person name="Martin F."/>
            <person name="Kauserud H."/>
        </authorList>
    </citation>
    <scope>NUCLEOTIDE SEQUENCE</scope>
    <source>
        <strain evidence="2">CBHHK188m</strain>
    </source>
</reference>
<dbReference type="Proteomes" id="UP001215280">
    <property type="component" value="Unassembled WGS sequence"/>
</dbReference>
<name>A0AAD7HAT2_9AGAR</name>
<feature type="region of interest" description="Disordered" evidence="1">
    <location>
        <begin position="331"/>
        <end position="367"/>
    </location>
</feature>
<protein>
    <submittedName>
        <fullName evidence="2">Uncharacterized protein</fullName>
    </submittedName>
</protein>
<keyword evidence="3" id="KW-1185">Reference proteome</keyword>
<sequence>MDINMTEADMDQYKDAIEGPKVYEIAARGWTAAKVKENHKDYVITELTAHPDECIAAVIVTSDFLDRARAVDAIKAILIARNVADSDKVEIYPAMPKKAAATGVNSMAIMPFTQIITNCTAAFKLAIGADPVFHGVHEGVPTTFYCIPALPPMPFIFAAYTGFTAGATDVEVKAALFTTLIGRPDFLHMVAEDHSNISGDHKPELVLAIAIRAGTISKCTVRRGGRHGISLTAHRVMIAPISKDHDMNQRLQSYIMAPSFVVDARQHGEGRPWFTGPVTSHTFMSCSECHGIDHYFDICPIINSRGYREAHGIAEVDMEASSVPTSFLAPHEHEATSNQWSAVTYRGASRGRGRGGPRGRGDYNNGNGEYNNGYNGGYNGGGRGRGGGANTGHGYAYKPYSY</sequence>
<dbReference type="AlphaFoldDB" id="A0AAD7HAT2"/>
<accession>A0AAD7HAT2</accession>
<evidence type="ECO:0000313" key="3">
    <source>
        <dbReference type="Proteomes" id="UP001215280"/>
    </source>
</evidence>
<dbReference type="EMBL" id="JARJLG010000337">
    <property type="protein sequence ID" value="KAJ7716054.1"/>
    <property type="molecule type" value="Genomic_DNA"/>
</dbReference>
<organism evidence="2 3">
    <name type="scientific">Mycena maculata</name>
    <dbReference type="NCBI Taxonomy" id="230809"/>
    <lineage>
        <taxon>Eukaryota</taxon>
        <taxon>Fungi</taxon>
        <taxon>Dikarya</taxon>
        <taxon>Basidiomycota</taxon>
        <taxon>Agaricomycotina</taxon>
        <taxon>Agaricomycetes</taxon>
        <taxon>Agaricomycetidae</taxon>
        <taxon>Agaricales</taxon>
        <taxon>Marasmiineae</taxon>
        <taxon>Mycenaceae</taxon>
        <taxon>Mycena</taxon>
    </lineage>
</organism>
<proteinExistence type="predicted"/>
<gene>
    <name evidence="2" type="ORF">DFH07DRAFT_947650</name>
</gene>
<comment type="caution">
    <text evidence="2">The sequence shown here is derived from an EMBL/GenBank/DDBJ whole genome shotgun (WGS) entry which is preliminary data.</text>
</comment>